<keyword evidence="2" id="KW-1185">Reference proteome</keyword>
<protein>
    <submittedName>
        <fullName evidence="1">Uncharacterized protein</fullName>
    </submittedName>
</protein>
<dbReference type="Proteomes" id="UP000604481">
    <property type="component" value="Unassembled WGS sequence"/>
</dbReference>
<accession>A0A8J7FNG8</accession>
<dbReference type="RefSeq" id="WP_194116497.1">
    <property type="nucleotide sequence ID" value="NZ_JADFUA010000006.1"/>
</dbReference>
<comment type="caution">
    <text evidence="1">The sequence shown here is derived from an EMBL/GenBank/DDBJ whole genome shotgun (WGS) entry which is preliminary data.</text>
</comment>
<evidence type="ECO:0000313" key="1">
    <source>
        <dbReference type="EMBL" id="MBE9609976.1"/>
    </source>
</evidence>
<sequence length="132" mass="15017">MQMQQHGQFDLYWQGDVLVVRYFGQWNRQASEALHASVRGQWQQRGGRPWGMLSDLREWGGATPDALDAWWAFFADAARHDLLAVTDILPSLVHELMVRTIAEKAGSLARYRNSHTIDEALAWLHAQGLSTT</sequence>
<dbReference type="EMBL" id="JADFUA010000006">
    <property type="protein sequence ID" value="MBE9609976.1"/>
    <property type="molecule type" value="Genomic_DNA"/>
</dbReference>
<gene>
    <name evidence="1" type="ORF">INR99_11545</name>
</gene>
<reference evidence="1 2" key="1">
    <citation type="submission" date="2020-10" db="EMBL/GenBank/DDBJ databases">
        <title>The genome sequence of Chitinilyticum litopenaei 4Y14.</title>
        <authorList>
            <person name="Liu Y."/>
        </authorList>
    </citation>
    <scope>NUCLEOTIDE SEQUENCE [LARGE SCALE GENOMIC DNA]</scope>
    <source>
        <strain evidence="1 2">4Y14</strain>
    </source>
</reference>
<proteinExistence type="predicted"/>
<evidence type="ECO:0000313" key="2">
    <source>
        <dbReference type="Proteomes" id="UP000604481"/>
    </source>
</evidence>
<organism evidence="1 2">
    <name type="scientific">Chitinilyticum piscinae</name>
    <dbReference type="NCBI Taxonomy" id="2866724"/>
    <lineage>
        <taxon>Bacteria</taxon>
        <taxon>Pseudomonadati</taxon>
        <taxon>Pseudomonadota</taxon>
        <taxon>Betaproteobacteria</taxon>
        <taxon>Neisseriales</taxon>
        <taxon>Chitinibacteraceae</taxon>
        <taxon>Chitinilyticum</taxon>
    </lineage>
</organism>
<dbReference type="AlphaFoldDB" id="A0A8J7FNG8"/>
<name>A0A8J7FNG8_9NEIS</name>